<accession>A0ACB8MT21</accession>
<dbReference type="Proteomes" id="UP000829398">
    <property type="component" value="Chromosome 2"/>
</dbReference>
<organism evidence="1 2">
    <name type="scientific">Citrus sinensis</name>
    <name type="common">Sweet orange</name>
    <name type="synonym">Citrus aurantium var. sinensis</name>
    <dbReference type="NCBI Taxonomy" id="2711"/>
    <lineage>
        <taxon>Eukaryota</taxon>
        <taxon>Viridiplantae</taxon>
        <taxon>Streptophyta</taxon>
        <taxon>Embryophyta</taxon>
        <taxon>Tracheophyta</taxon>
        <taxon>Spermatophyta</taxon>
        <taxon>Magnoliopsida</taxon>
        <taxon>eudicotyledons</taxon>
        <taxon>Gunneridae</taxon>
        <taxon>Pentapetalae</taxon>
        <taxon>rosids</taxon>
        <taxon>malvids</taxon>
        <taxon>Sapindales</taxon>
        <taxon>Rutaceae</taxon>
        <taxon>Aurantioideae</taxon>
        <taxon>Citrus</taxon>
    </lineage>
</organism>
<evidence type="ECO:0000313" key="1">
    <source>
        <dbReference type="EMBL" id="KAH9788956.1"/>
    </source>
</evidence>
<sequence>MKGKGKKILAGCLVGKVLLNREVKNEGFKTALLPTMRELSEFIGRVKEIATDSQRCVRGVLWQLEMATPTRIEIEEEIEGGRIESNDFFFDEIGESIPIIRDDDSQFDLQNPPSLPLAVSQLSHQLIFAAHSSGFCVARTNDVIDAAKEMKENGTRCCVQELSVVDVPFENENVDILSLSNDESTLAVSLYQSPHIHFFSVHSLLNKEIKPSFSCSLNGSTYVKDIRWRKKPENSFLALSNVGRLYRGGVNGPLEDVMDNVDAVEWSVKGKFVAVAKKNVLSILTSKLKERLPISLSFKSWVGDCDVNCSVKVDSIRWVRRDCIIIGCFQLTEDGKEENYLVQVIQSKDGKITDASSEPVVLSFSDVFSDVIDDILPSGTGPYLFLTYVERWGLAISANRKNIDDHVVLLRWSLDDEKNDIAVVDINRDKWIPRIKLQGPSCSPDVDFTLSDAEDDVPAVVPVDSNLPRVYSGSGLQKIEPVASSFKSQGVKLKELDTDDTCGVTAKSNLKGFDKYESSTSISISNSQELENKDRQQIQNSLQKSTNLVQSPPKASLPEVTSFGVRDSSKTGTQDTGGFGLGSTGFVGKFPTDTPSLSSHKDLLKSLEFGKEAQGNFGSAGLQSLSSQSQSCGNFISSEDSRVKLPVLPSSHSHEKTYENSSLGAPNVSGSFVGKPLSSKDATGSLTPVFSAKPVHGDGDRASTGAGKIESLPSVRSSQFSLPQNFASGKSHNQKLYPSKDDYKTATLSGLPNSEPNLSKQSGNIKEMTKELDMLLQSIEETGGFRDACTVFQRQKVEELEEGIGSLSEKCGMWRSIMDERLQEIQNLFDKTVQVLARKIYTEGIVKQASDSRYWDLWNRQKLSPELELKRGHILSINQDLINQLIELERHFNSLELNKFGENDGVHGCQRRPQSRFGTSRHIQSLHSLHTTMSSQIAAAEQLSDRLSKQMALLSIESPVKQQNVKKELFETLGIPYDASFSSPDVTKVMDQSSIKKLIHSSGSAAANDQSRRRQSSAMKSYDPETARRRRDSLDRSWASFEPPKTTVKRMLLQDHQKCSQVKSSLKDKQQISPHMLEGAAIVRPKDRTTPSTSWNPLRIKGLQDASLKQTSESQSTLFKWAGDPTGPSQMTGLKSPVFQSNIASTRSSLSATQLSPMGWQNHARNTGDVTAEKLSSGVYFDVKSNSTLTNETKSTMQSESNIFQKPTISTMSPTLTPSLLKNPSEMPISNGKGTVPESSTIGSEKHGAATTKTLFVESGKNRDAQVSTPAAVPTSSAFPGIVPIFDAANKSQPGGKSFTPSTFSLSLSASSSPMVSSLSTPMFSFSTSSSATSSSTASFGGSSSSSKTTIDTKETVSSTSVSSTSPLPIVSSSPPSASLPTTSSSPIVSSYSLSATSSTTFPSSSSATLQAPKTPISSSTPSVNSIPESKTELQLSTDKAESKPDVSVVQLTSPVFESSSKLEPLRSSVSAGGISSGLASGSPANFTSIASSVSNMALNSQPEHSSIADTLLSTQVSTSASTTGGKNDSWDIAVTQEDEMEEEAPETSQATELSLGSLGSFGIGSTPNRTAPKLNPFGSPFGNATTSPTSSPFTMTVPSGQLFRPASFTVQSPESSQPSQPATFSAFSGFGTGATAQAPTQTGFGQPAQVGQGQQALGSVLGSFGQSRQLGASLPGAGFASASGFGGGFAPASSTSSFPSAATGGGFAGIGSTTGGFAGLASGGGGFGAAASGGGGFVGLASGGFGGAASGSGGSASSASGGFGGAASVAGGFSTVVSAGGGFGGFATPGGGGGFAAAGGGFGAFSGQGSGFGRGAGGSGKPPELFTQMRK</sequence>
<name>A0ACB8MT21_CITSI</name>
<gene>
    <name evidence="1" type="ORF">KPL71_002829</name>
</gene>
<evidence type="ECO:0000313" key="2">
    <source>
        <dbReference type="Proteomes" id="UP000829398"/>
    </source>
</evidence>
<proteinExistence type="predicted"/>
<reference evidence="2" key="1">
    <citation type="journal article" date="2023" name="Hortic. Res.">
        <title>A chromosome-level phased genome enabling allele-level studies in sweet orange: a case study on citrus Huanglongbing tolerance.</title>
        <authorList>
            <person name="Wu B."/>
            <person name="Yu Q."/>
            <person name="Deng Z."/>
            <person name="Duan Y."/>
            <person name="Luo F."/>
            <person name="Gmitter F. Jr."/>
        </authorList>
    </citation>
    <scope>NUCLEOTIDE SEQUENCE [LARGE SCALE GENOMIC DNA]</scope>
    <source>
        <strain evidence="2">cv. Valencia</strain>
    </source>
</reference>
<keyword evidence="2" id="KW-1185">Reference proteome</keyword>
<dbReference type="EMBL" id="CM039171">
    <property type="protein sequence ID" value="KAH9788956.1"/>
    <property type="molecule type" value="Genomic_DNA"/>
</dbReference>
<protein>
    <submittedName>
        <fullName evidence="1">Nuclear pore complex protein NUP214</fullName>
    </submittedName>
</protein>
<comment type="caution">
    <text evidence="1">The sequence shown here is derived from an EMBL/GenBank/DDBJ whole genome shotgun (WGS) entry which is preliminary data.</text>
</comment>